<comment type="caution">
    <text evidence="1">The sequence shown here is derived from an EMBL/GenBank/DDBJ whole genome shotgun (WGS) entry which is preliminary data.</text>
</comment>
<dbReference type="EMBL" id="MTEJ01000079">
    <property type="protein sequence ID" value="OQX11821.1"/>
    <property type="molecule type" value="Genomic_DNA"/>
</dbReference>
<organism evidence="1 2">
    <name type="scientific">Thiothrix lacustris</name>
    <dbReference type="NCBI Taxonomy" id="525917"/>
    <lineage>
        <taxon>Bacteria</taxon>
        <taxon>Pseudomonadati</taxon>
        <taxon>Pseudomonadota</taxon>
        <taxon>Gammaproteobacteria</taxon>
        <taxon>Thiotrichales</taxon>
        <taxon>Thiotrichaceae</taxon>
        <taxon>Thiothrix</taxon>
    </lineage>
</organism>
<evidence type="ECO:0000313" key="1">
    <source>
        <dbReference type="EMBL" id="OQX11821.1"/>
    </source>
</evidence>
<proteinExistence type="predicted"/>
<dbReference type="AlphaFoldDB" id="A0A1Y1QR06"/>
<evidence type="ECO:0000313" key="2">
    <source>
        <dbReference type="Proteomes" id="UP000192491"/>
    </source>
</evidence>
<protein>
    <recommendedName>
        <fullName evidence="3">BioF2-like acetyltransferase domain-containing protein</fullName>
    </recommendedName>
</protein>
<sequence>MRLITPEQLDAEQDSLAVRFVRHAADKINNVTTRMALLEFGAYQFPVSINDGGECVDNSYVVSPLTAFTGYADYELAHLGRPWLAWPLQQLVAGVGRHLERQRIDRIVQVNNWLLSTNVYPPQWQGDELAAMTQLLRERFPDHVFGFRSLNRFSNPQLLERLSALGYVSVPSRQVYLFDGCAGQQAAFLRHHNTHLDATLLRKTHYEIVPGHALADADYPRLQHLYNLLYLEKYCPLNPQFSADWLRCGQRDGWLELTALRNPEGRIDGVLGWFGNDAILTAPVVGYDTALPQKTGLYRLITQLCLQAAVERGCLLNFSSGAAHFKRLRGGQPEIEYSMVYIAHLPPARQRIWQLLSKLLHGIGIPLMQRLKL</sequence>
<reference evidence="1 2" key="1">
    <citation type="submission" date="2017-01" db="EMBL/GenBank/DDBJ databases">
        <title>Novel large sulfur bacteria in the metagenomes of groundwater-fed chemosynthetic microbial mats in the Lake Huron basin.</title>
        <authorList>
            <person name="Sharrar A.M."/>
            <person name="Flood B.E."/>
            <person name="Bailey J.V."/>
            <person name="Jones D.S."/>
            <person name="Biddanda B."/>
            <person name="Ruberg S.A."/>
            <person name="Marcus D.N."/>
            <person name="Dick G.J."/>
        </authorList>
    </citation>
    <scope>NUCLEOTIDE SEQUENCE [LARGE SCALE GENOMIC DNA]</scope>
    <source>
        <strain evidence="1">A8</strain>
    </source>
</reference>
<accession>A0A1Y1QR06</accession>
<evidence type="ECO:0008006" key="3">
    <source>
        <dbReference type="Google" id="ProtNLM"/>
    </source>
</evidence>
<gene>
    <name evidence="1" type="ORF">BWK73_16565</name>
</gene>
<dbReference type="Proteomes" id="UP000192491">
    <property type="component" value="Unassembled WGS sequence"/>
</dbReference>
<name>A0A1Y1QR06_9GAMM</name>